<organism evidence="1">
    <name type="scientific">bioreactor metagenome</name>
    <dbReference type="NCBI Taxonomy" id="1076179"/>
    <lineage>
        <taxon>unclassified sequences</taxon>
        <taxon>metagenomes</taxon>
        <taxon>ecological metagenomes</taxon>
    </lineage>
</organism>
<accession>A0A644WF41</accession>
<sequence length="424" mass="49164">MNKIFTLFFLFIVSCAVAQDYPVKVLDEKEVDFLFNYYEQDGNHSPVTGGIGSEQLDCLTPLTIVTVPFDTLNNISVTVGLDYYTSASCDRIDRFITAASSQYLSSASSRDTRTHFDVDYTRKSRNSSFEKGFLLGFSHEFDVNSFSGGMHCTVTSKDENRQLGLKATAFYDEWKMIYPGEIRNGIEYRFGNEEEDYGKDSRLTSTFTATYSQVLTRNLQVLITSDFVVQKGILNTPFHRVYFNDGYTVLNPDTNWWLVAKTMRPEKLPRSRFKVPIGLRVNYFLSDRVILRMYYRYYFDDFAIRSHTFSIEVPVKINSWLSVYPLWRYYEQTAAKYFAPFGEHPLNSEWQPAEEYYTSDYDLSALINRKYGGGFRISPTYGLHKWKLKNGSLVFKTIEARYATYHRSDGLQAQSLSINFSFVF</sequence>
<reference evidence="1" key="1">
    <citation type="submission" date="2019-08" db="EMBL/GenBank/DDBJ databases">
        <authorList>
            <person name="Kucharzyk K."/>
            <person name="Murdoch R.W."/>
            <person name="Higgins S."/>
            <person name="Loffler F."/>
        </authorList>
    </citation>
    <scope>NUCLEOTIDE SEQUENCE</scope>
</reference>
<protein>
    <recommendedName>
        <fullName evidence="2">DUF3570 domain-containing protein</fullName>
    </recommendedName>
</protein>
<dbReference type="PROSITE" id="PS51257">
    <property type="entry name" value="PROKAR_LIPOPROTEIN"/>
    <property type="match status" value="1"/>
</dbReference>
<name>A0A644WF41_9ZZZZ</name>
<proteinExistence type="predicted"/>
<evidence type="ECO:0000313" key="1">
    <source>
        <dbReference type="EMBL" id="MPM02157.1"/>
    </source>
</evidence>
<comment type="caution">
    <text evidence="1">The sequence shown here is derived from an EMBL/GenBank/DDBJ whole genome shotgun (WGS) entry which is preliminary data.</text>
</comment>
<dbReference type="AlphaFoldDB" id="A0A644WF41"/>
<dbReference type="EMBL" id="VSSQ01000848">
    <property type="protein sequence ID" value="MPM02157.1"/>
    <property type="molecule type" value="Genomic_DNA"/>
</dbReference>
<dbReference type="InterPro" id="IPR021953">
    <property type="entry name" value="DUF3570"/>
</dbReference>
<dbReference type="Pfam" id="PF12094">
    <property type="entry name" value="DUF3570"/>
    <property type="match status" value="1"/>
</dbReference>
<gene>
    <name evidence="1" type="ORF">SDC9_48402</name>
</gene>
<evidence type="ECO:0008006" key="2">
    <source>
        <dbReference type="Google" id="ProtNLM"/>
    </source>
</evidence>